<protein>
    <submittedName>
        <fullName evidence="1">Uncharacterized protein</fullName>
    </submittedName>
</protein>
<keyword evidence="2" id="KW-1185">Reference proteome</keyword>
<gene>
    <name evidence="1" type="ORF">NCGR_LOCUS63874</name>
</gene>
<organism evidence="1 2">
    <name type="scientific">Miscanthus lutarioriparius</name>
    <dbReference type="NCBI Taxonomy" id="422564"/>
    <lineage>
        <taxon>Eukaryota</taxon>
        <taxon>Viridiplantae</taxon>
        <taxon>Streptophyta</taxon>
        <taxon>Embryophyta</taxon>
        <taxon>Tracheophyta</taxon>
        <taxon>Spermatophyta</taxon>
        <taxon>Magnoliopsida</taxon>
        <taxon>Liliopsida</taxon>
        <taxon>Poales</taxon>
        <taxon>Poaceae</taxon>
        <taxon>PACMAD clade</taxon>
        <taxon>Panicoideae</taxon>
        <taxon>Andropogonodae</taxon>
        <taxon>Andropogoneae</taxon>
        <taxon>Saccharinae</taxon>
        <taxon>Miscanthus</taxon>
    </lineage>
</organism>
<evidence type="ECO:0000313" key="2">
    <source>
        <dbReference type="Proteomes" id="UP000604825"/>
    </source>
</evidence>
<sequence>MALEAETVLRPLFLAADGGGDGEVTGREAAPVFLATAEKDRPVDPMIWGDEKRMKRELLVWAKAVAFMAACSNNTSSSPSRSTRRRGCYCPESGPGFYGSSACSNRAL</sequence>
<dbReference type="EMBL" id="CAJGYO010000019">
    <property type="protein sequence ID" value="CAD6339776.1"/>
    <property type="molecule type" value="Genomic_DNA"/>
</dbReference>
<reference evidence="1" key="1">
    <citation type="submission" date="2020-10" db="EMBL/GenBank/DDBJ databases">
        <authorList>
            <person name="Han B."/>
            <person name="Lu T."/>
            <person name="Zhao Q."/>
            <person name="Huang X."/>
            <person name="Zhao Y."/>
        </authorList>
    </citation>
    <scope>NUCLEOTIDE SEQUENCE</scope>
</reference>
<dbReference type="AlphaFoldDB" id="A0A811SFR0"/>
<proteinExistence type="predicted"/>
<accession>A0A811SFR0</accession>
<evidence type="ECO:0000313" key="1">
    <source>
        <dbReference type="EMBL" id="CAD6339776.1"/>
    </source>
</evidence>
<comment type="caution">
    <text evidence="1">The sequence shown here is derived from an EMBL/GenBank/DDBJ whole genome shotgun (WGS) entry which is preliminary data.</text>
</comment>
<name>A0A811SFR0_9POAL</name>
<dbReference type="Proteomes" id="UP000604825">
    <property type="component" value="Unassembled WGS sequence"/>
</dbReference>
<dbReference type="OrthoDB" id="785739at2759"/>